<dbReference type="PANTHER" id="PTHR33452:SF1">
    <property type="entry name" value="INNER MEMBRANE PROTEIN YPHA-RELATED"/>
    <property type="match status" value="1"/>
</dbReference>
<evidence type="ECO:0000256" key="1">
    <source>
        <dbReference type="ARBA" id="ARBA00004651"/>
    </source>
</evidence>
<evidence type="ECO:0000256" key="3">
    <source>
        <dbReference type="ARBA" id="ARBA00022692"/>
    </source>
</evidence>
<feature type="transmembrane region" description="Helical" evidence="6">
    <location>
        <begin position="195"/>
        <end position="214"/>
    </location>
</feature>
<name>M0MUY2_9EURY</name>
<organism evidence="7 8">
    <name type="scientific">Halococcus salifodinae DSM 8989</name>
    <dbReference type="NCBI Taxonomy" id="1227456"/>
    <lineage>
        <taxon>Archaea</taxon>
        <taxon>Methanobacteriati</taxon>
        <taxon>Methanobacteriota</taxon>
        <taxon>Stenosarchaea group</taxon>
        <taxon>Halobacteria</taxon>
        <taxon>Halobacteriales</taxon>
        <taxon>Halococcaceae</taxon>
        <taxon>Halococcus</taxon>
    </lineage>
</organism>
<dbReference type="Pfam" id="PF07681">
    <property type="entry name" value="DoxX"/>
    <property type="match status" value="1"/>
</dbReference>
<keyword evidence="2" id="KW-1003">Cell membrane</keyword>
<sequence>MKYVTEGGDPIDAVHFLSEALSEPTTAFVLVGSAIAVVAVIAVYLHFRPAARDITLFRNTLSEYKDLLPWLLRLSIGLPLVGAGFAGYFFTPVVATPTRLFEVAVGFLLLFGLATRFVAGVGFLGYLVGLVFHPELLLAAEYVPGFIAIILLGGGRPSADHVLARIAATDGTLYARIDPIYRRLSIPFARMVEPYTLYVPTVLRAGLGFTFFYLGFTQKLMNPGDALAVVAQYDLTAVVPVSPELWVLGAGLVEMAIGVTLLFGVFTRASAGVAFVMFTTTLFGLPNDPVLAHISLFGLVSVLLVTGSGPFALDEWMETSEVETQAAPAD</sequence>
<accession>M0MUY2</accession>
<keyword evidence="4 6" id="KW-1133">Transmembrane helix</keyword>
<feature type="transmembrane region" description="Helical" evidence="6">
    <location>
        <begin position="255"/>
        <end position="278"/>
    </location>
</feature>
<evidence type="ECO:0000256" key="5">
    <source>
        <dbReference type="ARBA" id="ARBA00023136"/>
    </source>
</evidence>
<dbReference type="EMBL" id="AOME01000088">
    <property type="protein sequence ID" value="EMA48584.1"/>
    <property type="molecule type" value="Genomic_DNA"/>
</dbReference>
<proteinExistence type="predicted"/>
<keyword evidence="8" id="KW-1185">Reference proteome</keyword>
<evidence type="ECO:0000256" key="2">
    <source>
        <dbReference type="ARBA" id="ARBA00022475"/>
    </source>
</evidence>
<comment type="caution">
    <text evidence="7">The sequence shown here is derived from an EMBL/GenBank/DDBJ whole genome shotgun (WGS) entry which is preliminary data.</text>
</comment>
<keyword evidence="5 6" id="KW-0472">Membrane</keyword>
<evidence type="ECO:0000256" key="4">
    <source>
        <dbReference type="ARBA" id="ARBA00022989"/>
    </source>
</evidence>
<dbReference type="Proteomes" id="UP000011625">
    <property type="component" value="Unassembled WGS sequence"/>
</dbReference>
<evidence type="ECO:0000313" key="8">
    <source>
        <dbReference type="Proteomes" id="UP000011625"/>
    </source>
</evidence>
<feature type="transmembrane region" description="Helical" evidence="6">
    <location>
        <begin position="103"/>
        <end position="129"/>
    </location>
</feature>
<dbReference type="PATRIC" id="fig|1227456.3.peg.3904"/>
<protein>
    <submittedName>
        <fullName evidence="7">Doxx protein</fullName>
    </submittedName>
</protein>
<dbReference type="PANTHER" id="PTHR33452">
    <property type="entry name" value="OXIDOREDUCTASE CATD-RELATED"/>
    <property type="match status" value="1"/>
</dbReference>
<feature type="transmembrane region" description="Helical" evidence="6">
    <location>
        <begin position="27"/>
        <end position="47"/>
    </location>
</feature>
<comment type="subcellular location">
    <subcellularLocation>
        <location evidence="1">Cell membrane</location>
        <topology evidence="1">Multi-pass membrane protein</topology>
    </subcellularLocation>
</comment>
<dbReference type="InterPro" id="IPR051907">
    <property type="entry name" value="DoxX-like_oxidoreductase"/>
</dbReference>
<feature type="transmembrane region" description="Helical" evidence="6">
    <location>
        <begin position="67"/>
        <end position="91"/>
    </location>
</feature>
<evidence type="ECO:0000313" key="7">
    <source>
        <dbReference type="EMBL" id="EMA48584.1"/>
    </source>
</evidence>
<dbReference type="AlphaFoldDB" id="M0MUY2"/>
<reference evidence="7 8" key="1">
    <citation type="journal article" date="2014" name="PLoS Genet.">
        <title>Phylogenetically driven sequencing of extremely halophilic archaea reveals strategies for static and dynamic osmo-response.</title>
        <authorList>
            <person name="Becker E.A."/>
            <person name="Seitzer P.M."/>
            <person name="Tritt A."/>
            <person name="Larsen D."/>
            <person name="Krusor M."/>
            <person name="Yao A.I."/>
            <person name="Wu D."/>
            <person name="Madern D."/>
            <person name="Eisen J.A."/>
            <person name="Darling A.E."/>
            <person name="Facciotti M.T."/>
        </authorList>
    </citation>
    <scope>NUCLEOTIDE SEQUENCE [LARGE SCALE GENOMIC DNA]</scope>
    <source>
        <strain evidence="7 8">DSM 8989</strain>
    </source>
</reference>
<dbReference type="InterPro" id="IPR032808">
    <property type="entry name" value="DoxX"/>
</dbReference>
<keyword evidence="3 6" id="KW-0812">Transmembrane</keyword>
<dbReference type="GO" id="GO:0005886">
    <property type="term" value="C:plasma membrane"/>
    <property type="evidence" value="ECO:0007669"/>
    <property type="project" value="UniProtKB-SubCell"/>
</dbReference>
<feature type="transmembrane region" description="Helical" evidence="6">
    <location>
        <begin position="290"/>
        <end position="313"/>
    </location>
</feature>
<gene>
    <name evidence="7" type="ORF">C450_19231</name>
</gene>
<feature type="transmembrane region" description="Helical" evidence="6">
    <location>
        <begin position="136"/>
        <end position="155"/>
    </location>
</feature>
<evidence type="ECO:0000256" key="6">
    <source>
        <dbReference type="SAM" id="Phobius"/>
    </source>
</evidence>